<dbReference type="OrthoDB" id="833511at2"/>
<name>A0A317EH54_9SPHI</name>
<dbReference type="Proteomes" id="UP000245379">
    <property type="component" value="Unassembled WGS sequence"/>
</dbReference>
<keyword evidence="2" id="KW-1185">Reference proteome</keyword>
<dbReference type="RefSeq" id="WP_109927435.1">
    <property type="nucleotide sequence ID" value="NZ_QGNZ01000006.1"/>
</dbReference>
<evidence type="ECO:0000313" key="1">
    <source>
        <dbReference type="EMBL" id="PWS25914.1"/>
    </source>
</evidence>
<sequence>MKKLFPLYFIIFFASCKQSENHATDGIDTNMLIISAERPLAKGNDTLKDYGITVDSMHTLLSRGVRPATIAEQKQFQKQVFVEDWQLRTDADFKKRIEVAIKNGDSMHDNIVAIRIKLKGDSCNFDTVLQNKVNIKPGKRFTLSKKIGNVNCEKINVSKAECVMENGHVEIARIHRPLLIEKFLTEKEQK</sequence>
<protein>
    <submittedName>
        <fullName evidence="1">Uncharacterized protein</fullName>
    </submittedName>
</protein>
<dbReference type="PROSITE" id="PS51257">
    <property type="entry name" value="PROKAR_LIPOPROTEIN"/>
    <property type="match status" value="1"/>
</dbReference>
<reference evidence="1 2" key="1">
    <citation type="submission" date="2018-05" db="EMBL/GenBank/DDBJ databases">
        <title>Pedobacter paludis sp. nov., isolated from wetland soil.</title>
        <authorList>
            <person name="Zhang Y."/>
            <person name="Wang G."/>
        </authorList>
    </citation>
    <scope>NUCLEOTIDE SEQUENCE [LARGE SCALE GENOMIC DNA]</scope>
    <source>
        <strain evidence="1 2">KCTC22721</strain>
    </source>
</reference>
<comment type="caution">
    <text evidence="1">The sequence shown here is derived from an EMBL/GenBank/DDBJ whole genome shotgun (WGS) entry which is preliminary data.</text>
</comment>
<evidence type="ECO:0000313" key="2">
    <source>
        <dbReference type="Proteomes" id="UP000245379"/>
    </source>
</evidence>
<dbReference type="EMBL" id="QGNZ01000006">
    <property type="protein sequence ID" value="PWS25914.1"/>
    <property type="molecule type" value="Genomic_DNA"/>
</dbReference>
<proteinExistence type="predicted"/>
<organism evidence="1 2">
    <name type="scientific">Pedobacter yonginense</name>
    <dbReference type="NCBI Taxonomy" id="651869"/>
    <lineage>
        <taxon>Bacteria</taxon>
        <taxon>Pseudomonadati</taxon>
        <taxon>Bacteroidota</taxon>
        <taxon>Sphingobacteriia</taxon>
        <taxon>Sphingobacteriales</taxon>
        <taxon>Sphingobacteriaceae</taxon>
        <taxon>Pedobacter</taxon>
    </lineage>
</organism>
<gene>
    <name evidence="1" type="ORF">DHW03_18960</name>
</gene>
<accession>A0A317EH54</accession>
<dbReference type="AlphaFoldDB" id="A0A317EH54"/>